<organism evidence="1">
    <name type="scientific">Rhizophora mucronata</name>
    <name type="common">Asiatic mangrove</name>
    <dbReference type="NCBI Taxonomy" id="61149"/>
    <lineage>
        <taxon>Eukaryota</taxon>
        <taxon>Viridiplantae</taxon>
        <taxon>Streptophyta</taxon>
        <taxon>Embryophyta</taxon>
        <taxon>Tracheophyta</taxon>
        <taxon>Spermatophyta</taxon>
        <taxon>Magnoliopsida</taxon>
        <taxon>eudicotyledons</taxon>
        <taxon>Gunneridae</taxon>
        <taxon>Pentapetalae</taxon>
        <taxon>rosids</taxon>
        <taxon>fabids</taxon>
        <taxon>Malpighiales</taxon>
        <taxon>Rhizophoraceae</taxon>
        <taxon>Rhizophora</taxon>
    </lineage>
</organism>
<proteinExistence type="predicted"/>
<name>A0A2P2LR99_RHIMU</name>
<sequence length="81" mass="9228">MANRNEVRNAIIIKHELQDLDCQFRKGVATLADCDSSCCENLPMVRKPLFVCLLTLYRSSGEKKKKKSCIFYSLIVDPCQS</sequence>
<dbReference type="AlphaFoldDB" id="A0A2P2LR99"/>
<protein>
    <submittedName>
        <fullName evidence="1">Uncharacterized protein</fullName>
    </submittedName>
</protein>
<reference evidence="1" key="1">
    <citation type="submission" date="2018-02" db="EMBL/GenBank/DDBJ databases">
        <title>Rhizophora mucronata_Transcriptome.</title>
        <authorList>
            <person name="Meera S.P."/>
            <person name="Sreeshan A."/>
            <person name="Augustine A."/>
        </authorList>
    </citation>
    <scope>NUCLEOTIDE SEQUENCE</scope>
    <source>
        <tissue evidence="1">Leaf</tissue>
    </source>
</reference>
<accession>A0A2P2LR99</accession>
<evidence type="ECO:0000313" key="1">
    <source>
        <dbReference type="EMBL" id="MBX20485.1"/>
    </source>
</evidence>
<dbReference type="EMBL" id="GGEC01040001">
    <property type="protein sequence ID" value="MBX20485.1"/>
    <property type="molecule type" value="Transcribed_RNA"/>
</dbReference>